<feature type="transmembrane region" description="Helical" evidence="1">
    <location>
        <begin position="6"/>
        <end position="25"/>
    </location>
</feature>
<evidence type="ECO:0000313" key="4">
    <source>
        <dbReference type="Proteomes" id="UP000438093"/>
    </source>
</evidence>
<dbReference type="Proteomes" id="UP000438093">
    <property type="component" value="Unassembled WGS sequence"/>
</dbReference>
<feature type="domain" description="VanZ-like" evidence="2">
    <location>
        <begin position="45"/>
        <end position="160"/>
    </location>
</feature>
<feature type="transmembrane region" description="Helical" evidence="1">
    <location>
        <begin position="183"/>
        <end position="203"/>
    </location>
</feature>
<evidence type="ECO:0000256" key="1">
    <source>
        <dbReference type="SAM" id="Phobius"/>
    </source>
</evidence>
<feature type="transmembrane region" description="Helical" evidence="1">
    <location>
        <begin position="86"/>
        <end position="108"/>
    </location>
</feature>
<name>A0A6N7RIA3_9ACTN</name>
<accession>A0A6N7RIA3</accession>
<feature type="transmembrane region" description="Helical" evidence="1">
    <location>
        <begin position="115"/>
        <end position="133"/>
    </location>
</feature>
<protein>
    <submittedName>
        <fullName evidence="3">VanZ family protein</fullName>
    </submittedName>
</protein>
<keyword evidence="4" id="KW-1185">Reference proteome</keyword>
<dbReference type="AlphaFoldDB" id="A0A6N7RIA3"/>
<gene>
    <name evidence="3" type="ORF">GJG86_00705</name>
</gene>
<dbReference type="InterPro" id="IPR053150">
    <property type="entry name" value="Teicoplanin_resist-assoc"/>
</dbReference>
<dbReference type="InterPro" id="IPR006976">
    <property type="entry name" value="VanZ-like"/>
</dbReference>
<evidence type="ECO:0000313" key="3">
    <source>
        <dbReference type="EMBL" id="MRX81025.1"/>
    </source>
</evidence>
<proteinExistence type="predicted"/>
<dbReference type="PANTHER" id="PTHR36834:SF2">
    <property type="entry name" value="MEMBRANE PROTEIN"/>
    <property type="match status" value="1"/>
</dbReference>
<organism evidence="3 4">
    <name type="scientific">Eggerthella guodeyinii</name>
    <dbReference type="NCBI Taxonomy" id="2690837"/>
    <lineage>
        <taxon>Bacteria</taxon>
        <taxon>Bacillati</taxon>
        <taxon>Actinomycetota</taxon>
        <taxon>Coriobacteriia</taxon>
        <taxon>Eggerthellales</taxon>
        <taxon>Eggerthellaceae</taxon>
        <taxon>Eggerthella</taxon>
    </lineage>
</organism>
<comment type="caution">
    <text evidence="3">The sequence shown here is derived from an EMBL/GenBank/DDBJ whole genome shotgun (WGS) entry which is preliminary data.</text>
</comment>
<evidence type="ECO:0000259" key="2">
    <source>
        <dbReference type="Pfam" id="PF04892"/>
    </source>
</evidence>
<feature type="transmembrane region" description="Helical" evidence="1">
    <location>
        <begin position="37"/>
        <end position="56"/>
    </location>
</feature>
<feature type="transmembrane region" description="Helical" evidence="1">
    <location>
        <begin position="145"/>
        <end position="162"/>
    </location>
</feature>
<dbReference type="RefSeq" id="WP_154331942.1">
    <property type="nucleotide sequence ID" value="NZ_VTFY01000001.1"/>
</dbReference>
<reference evidence="4" key="1">
    <citation type="submission" date="2019-08" db="EMBL/GenBank/DDBJ databases">
        <title>Arthrobacter sp. nov., isolated from plateau pika and Tibetan wild ass.</title>
        <authorList>
            <person name="Ge Y."/>
        </authorList>
    </citation>
    <scope>NUCLEOTIDE SEQUENCE [LARGE SCALE GENOMIC DNA]</scope>
    <source>
        <strain evidence="4">HF-4214</strain>
    </source>
</reference>
<sequence length="216" mass="22850">MEQAVLTAYEVATVLVPFFVAYAAVREHARRTGTQASALLPALAFALYLAAVLYVTGAGTLYDLLRILDGRGPAASSVSLLPFADAAVVGCALNAVLFVPLGFLLPLAFRPRMRAAGVLAFGFAFSLAVELSQLLNNRATDVDDLIMNTLGALAGFALFKAGSRLRHGPSAPRRPAFARMPALPGLAEPALYLAVACAGRFLLFNDYGVSELLYGW</sequence>
<keyword evidence="1" id="KW-0472">Membrane</keyword>
<dbReference type="PANTHER" id="PTHR36834">
    <property type="entry name" value="MEMBRANE PROTEIN-RELATED"/>
    <property type="match status" value="1"/>
</dbReference>
<dbReference type="Pfam" id="PF04892">
    <property type="entry name" value="VanZ"/>
    <property type="match status" value="1"/>
</dbReference>
<keyword evidence="1" id="KW-1133">Transmembrane helix</keyword>
<keyword evidence="1" id="KW-0812">Transmembrane</keyword>
<dbReference type="EMBL" id="VTFY01000001">
    <property type="protein sequence ID" value="MRX81025.1"/>
    <property type="molecule type" value="Genomic_DNA"/>
</dbReference>